<evidence type="ECO:0000256" key="9">
    <source>
        <dbReference type="ARBA" id="ARBA00047816"/>
    </source>
</evidence>
<dbReference type="PIRSF" id="PIRSF017385">
    <property type="entry name" value="CtaF"/>
    <property type="match status" value="1"/>
</dbReference>
<feature type="transmembrane region" description="Helical" evidence="11">
    <location>
        <begin position="77"/>
        <end position="99"/>
    </location>
</feature>
<reference evidence="12 13" key="1">
    <citation type="submission" date="2019-07" db="EMBL/GenBank/DDBJ databases">
        <title>Whole genome shotgun sequence of Terrabacter aerolatus NBRC 106305.</title>
        <authorList>
            <person name="Hosoyama A."/>
            <person name="Uohara A."/>
            <person name="Ohji S."/>
            <person name="Ichikawa N."/>
        </authorList>
    </citation>
    <scope>NUCLEOTIDE SEQUENCE [LARGE SCALE GENOMIC DNA]</scope>
    <source>
        <strain evidence="12 13">NBRC 106305</strain>
    </source>
</reference>
<accession>A0A512CYN9</accession>
<evidence type="ECO:0000313" key="12">
    <source>
        <dbReference type="EMBL" id="GEO29329.1"/>
    </source>
</evidence>
<dbReference type="Pfam" id="PF12270">
    <property type="entry name" value="Cyt_c_ox_IV"/>
    <property type="match status" value="1"/>
</dbReference>
<dbReference type="OrthoDB" id="5244617at2"/>
<dbReference type="RefSeq" id="WP_147064311.1">
    <property type="nucleotide sequence ID" value="NZ_BAAARO010000023.1"/>
</dbReference>
<dbReference type="AlphaFoldDB" id="A0A512CYN9"/>
<evidence type="ECO:0000256" key="10">
    <source>
        <dbReference type="PIRNR" id="PIRNR017385"/>
    </source>
</evidence>
<dbReference type="EMBL" id="BJYX01000004">
    <property type="protein sequence ID" value="GEO29329.1"/>
    <property type="molecule type" value="Genomic_DNA"/>
</dbReference>
<keyword evidence="5 11" id="KW-0812">Transmembrane</keyword>
<comment type="subcellular location">
    <subcellularLocation>
        <location evidence="2">Cell membrane</location>
        <topology evidence="2">Multi-pass membrane protein</topology>
    </subcellularLocation>
</comment>
<evidence type="ECO:0000256" key="5">
    <source>
        <dbReference type="ARBA" id="ARBA00022692"/>
    </source>
</evidence>
<comment type="caution">
    <text evidence="12">The sequence shown here is derived from an EMBL/GenBank/DDBJ whole genome shotgun (WGS) entry which is preliminary data.</text>
</comment>
<dbReference type="EC" id="7.1.1.9" evidence="10"/>
<keyword evidence="6 10" id="KW-1278">Translocase</keyword>
<organism evidence="12 13">
    <name type="scientific">Terrabacter aerolatus</name>
    <dbReference type="NCBI Taxonomy" id="422442"/>
    <lineage>
        <taxon>Bacteria</taxon>
        <taxon>Bacillati</taxon>
        <taxon>Actinomycetota</taxon>
        <taxon>Actinomycetes</taxon>
        <taxon>Micrococcales</taxon>
        <taxon>Intrasporangiaceae</taxon>
        <taxon>Terrabacter</taxon>
    </lineage>
</organism>
<evidence type="ECO:0000256" key="4">
    <source>
        <dbReference type="ARBA" id="ARBA00022475"/>
    </source>
</evidence>
<comment type="catalytic activity">
    <reaction evidence="9 10">
        <text>4 Fe(II)-[cytochrome c] + O2 + 8 H(+)(in) = 4 Fe(III)-[cytochrome c] + 2 H2O + 4 H(+)(out)</text>
        <dbReference type="Rhea" id="RHEA:11436"/>
        <dbReference type="Rhea" id="RHEA-COMP:10350"/>
        <dbReference type="Rhea" id="RHEA-COMP:14399"/>
        <dbReference type="ChEBI" id="CHEBI:15377"/>
        <dbReference type="ChEBI" id="CHEBI:15378"/>
        <dbReference type="ChEBI" id="CHEBI:15379"/>
        <dbReference type="ChEBI" id="CHEBI:29033"/>
        <dbReference type="ChEBI" id="CHEBI:29034"/>
        <dbReference type="EC" id="7.1.1.9"/>
    </reaction>
</comment>
<dbReference type="GO" id="GO:0005886">
    <property type="term" value="C:plasma membrane"/>
    <property type="evidence" value="ECO:0007669"/>
    <property type="project" value="UniProtKB-SubCell"/>
</dbReference>
<name>A0A512CYN9_9MICO</name>
<keyword evidence="4 10" id="KW-1003">Cell membrane</keyword>
<evidence type="ECO:0000256" key="7">
    <source>
        <dbReference type="ARBA" id="ARBA00022989"/>
    </source>
</evidence>
<keyword evidence="8 10" id="KW-0472">Membrane</keyword>
<feature type="transmembrane region" description="Helical" evidence="11">
    <location>
        <begin position="105"/>
        <end position="124"/>
    </location>
</feature>
<keyword evidence="7 11" id="KW-1133">Transmembrane helix</keyword>
<sequence>MRVETKLFLYLFVFFIPVVLIYGFWSKWEEPIGVTALILTALLFALSGFYLYMTGKKLPLRPEDNAAGEIEDAEGNYGYFVASSWTPLWLAGSAAVMFAGLAIGWWLFIIGAVFAIVAVCLWVFESFSGEYSI</sequence>
<keyword evidence="13" id="KW-1185">Reference proteome</keyword>
<dbReference type="GO" id="GO:0022900">
    <property type="term" value="P:electron transport chain"/>
    <property type="evidence" value="ECO:0007669"/>
    <property type="project" value="InterPro"/>
</dbReference>
<dbReference type="InterPro" id="IPR021050">
    <property type="entry name" value="Cyt_c_oxidase_su4_actinobac"/>
</dbReference>
<dbReference type="Proteomes" id="UP000321534">
    <property type="component" value="Unassembled WGS sequence"/>
</dbReference>
<comment type="function">
    <text evidence="1 10">Part of cytochrome c oxidase, its function is unknown.</text>
</comment>
<evidence type="ECO:0000313" key="13">
    <source>
        <dbReference type="Proteomes" id="UP000321534"/>
    </source>
</evidence>
<evidence type="ECO:0000256" key="3">
    <source>
        <dbReference type="ARBA" id="ARBA00006870"/>
    </source>
</evidence>
<evidence type="ECO:0000256" key="8">
    <source>
        <dbReference type="ARBA" id="ARBA00023136"/>
    </source>
</evidence>
<feature type="transmembrane region" description="Helical" evidence="11">
    <location>
        <begin position="31"/>
        <end position="52"/>
    </location>
</feature>
<dbReference type="GO" id="GO:0004129">
    <property type="term" value="F:cytochrome-c oxidase activity"/>
    <property type="evidence" value="ECO:0007669"/>
    <property type="project" value="UniProtKB-EC"/>
</dbReference>
<protein>
    <recommendedName>
        <fullName evidence="10">Cytochrome c oxidase polypeptide 4</fullName>
        <ecNumber evidence="10">7.1.1.9</ecNumber>
    </recommendedName>
    <alternativeName>
        <fullName evidence="10">Cytochrome aa3 subunit 4</fullName>
    </alternativeName>
    <alternativeName>
        <fullName evidence="10">Cytochrome c oxidase polypeptide IV</fullName>
    </alternativeName>
</protein>
<evidence type="ECO:0000256" key="11">
    <source>
        <dbReference type="SAM" id="Phobius"/>
    </source>
</evidence>
<evidence type="ECO:0000256" key="2">
    <source>
        <dbReference type="ARBA" id="ARBA00004651"/>
    </source>
</evidence>
<proteinExistence type="inferred from homology"/>
<feature type="transmembrane region" description="Helical" evidence="11">
    <location>
        <begin position="7"/>
        <end position="25"/>
    </location>
</feature>
<comment type="similarity">
    <text evidence="3 10">Belongs to the cytochrome c oxidase bacterial subunit CtaF family.</text>
</comment>
<gene>
    <name evidence="12" type="primary">ctaF</name>
    <name evidence="12" type="ORF">TAE01_11390</name>
</gene>
<evidence type="ECO:0000256" key="6">
    <source>
        <dbReference type="ARBA" id="ARBA00022967"/>
    </source>
</evidence>
<evidence type="ECO:0000256" key="1">
    <source>
        <dbReference type="ARBA" id="ARBA00002536"/>
    </source>
</evidence>
<comment type="subunit">
    <text evidence="10">Associates with subunits I, II and III to form cytochrome c oxidase.</text>
</comment>